<dbReference type="KEGG" id="vg:40103082"/>
<organism evidence="1 2">
    <name type="scientific">Vibrio phage VP4B</name>
    <dbReference type="NCBI Taxonomy" id="1262540"/>
    <lineage>
        <taxon>Viruses</taxon>
        <taxon>Duplodnaviria</taxon>
        <taxon>Heunggongvirae</taxon>
        <taxon>Uroviricota</taxon>
        <taxon>Caudoviricetes</taxon>
        <taxon>Chimalliviridae</taxon>
        <taxon>Gorgonvirinae</taxon>
        <taxon>Tidunavirus</taxon>
        <taxon>Tidunavirus VP4B</taxon>
    </lineage>
</organism>
<accession>V9M040</accession>
<sequence>MATDIKEPERWNGVEVWTYDPARQDDYSEIRSLDTYSFVYVGMEYDTHAECSYLYAHEDNRVPVVIMEYMSRDCLVSHFQCLEKANKKRILVFIPNNLDLLNILDELEIPYQSASGE</sequence>
<keyword evidence="2" id="KW-1185">Reference proteome</keyword>
<evidence type="ECO:0000313" key="1">
    <source>
        <dbReference type="EMBL" id="AGB07320.1"/>
    </source>
</evidence>
<proteinExistence type="predicted"/>
<dbReference type="EMBL" id="KC131130">
    <property type="protein sequence ID" value="AGB07320.1"/>
    <property type="molecule type" value="Genomic_DNA"/>
</dbReference>
<dbReference type="RefSeq" id="YP_009626182.1">
    <property type="nucleotide sequence ID" value="NC_042136.1"/>
</dbReference>
<dbReference type="Proteomes" id="UP000272155">
    <property type="component" value="Segment"/>
</dbReference>
<dbReference type="GeneID" id="40103082"/>
<dbReference type="OrthoDB" id="34245at10239"/>
<protein>
    <submittedName>
        <fullName evidence="1">Uncharacterized protein</fullName>
    </submittedName>
</protein>
<name>V9M040_9CAUD</name>
<reference evidence="1 2" key="1">
    <citation type="submission" date="2012-11" db="EMBL/GenBank/DDBJ databases">
        <title>Complete genome sequence of a novel phiKZ-like Vibrio phage.</title>
        <authorList>
            <person name="Luo Z."/>
            <person name="Yu Y."/>
        </authorList>
    </citation>
    <scope>NUCLEOTIDE SEQUENCE [LARGE SCALE GENOMIC DNA]</scope>
</reference>
<evidence type="ECO:0000313" key="2">
    <source>
        <dbReference type="Proteomes" id="UP000272155"/>
    </source>
</evidence>